<organism evidence="2 3">
    <name type="scientific">Streptomyces lunaelactis</name>
    <dbReference type="NCBI Taxonomy" id="1535768"/>
    <lineage>
        <taxon>Bacteria</taxon>
        <taxon>Bacillati</taxon>
        <taxon>Actinomycetota</taxon>
        <taxon>Actinomycetes</taxon>
        <taxon>Kitasatosporales</taxon>
        <taxon>Streptomycetaceae</taxon>
        <taxon>Streptomyces</taxon>
    </lineage>
</organism>
<dbReference type="AlphaFoldDB" id="A0A2R4SXG0"/>
<sequence length="105" mass="11653">MTRQSAAGEPPARPHGRSRWTSFVADATTPDKVSRGLHEASNPGHRLRVEHDQHTLLIHLSDEDSHGWTTIAVDRGTRQWAVAQDTRQSETARIAYETLYGPDAG</sequence>
<dbReference type="RefSeq" id="WP_108147253.1">
    <property type="nucleotide sequence ID" value="NZ_CP026304.1"/>
</dbReference>
<dbReference type="Proteomes" id="UP000244201">
    <property type="component" value="Chromosome"/>
</dbReference>
<keyword evidence="3" id="KW-1185">Reference proteome</keyword>
<evidence type="ECO:0000313" key="2">
    <source>
        <dbReference type="EMBL" id="AVZ71563.1"/>
    </source>
</evidence>
<evidence type="ECO:0000313" key="3">
    <source>
        <dbReference type="Proteomes" id="UP000244201"/>
    </source>
</evidence>
<dbReference type="GeneID" id="55654522"/>
<dbReference type="EMBL" id="CP026304">
    <property type="protein sequence ID" value="AVZ71563.1"/>
    <property type="molecule type" value="Genomic_DNA"/>
</dbReference>
<dbReference type="OrthoDB" id="5195692at2"/>
<protein>
    <submittedName>
        <fullName evidence="2">Uncharacterized protein</fullName>
    </submittedName>
</protein>
<dbReference type="KEGG" id="slk:SLUN_04465"/>
<proteinExistence type="predicted"/>
<evidence type="ECO:0000256" key="1">
    <source>
        <dbReference type="SAM" id="MobiDB-lite"/>
    </source>
</evidence>
<name>A0A2R4SXG0_9ACTN</name>
<gene>
    <name evidence="2" type="ORF">SLUN_04465</name>
</gene>
<feature type="region of interest" description="Disordered" evidence="1">
    <location>
        <begin position="1"/>
        <end position="20"/>
    </location>
</feature>
<accession>A0A2R4SXG0</accession>
<reference evidence="2 3" key="1">
    <citation type="submission" date="2018-01" db="EMBL/GenBank/DDBJ databases">
        <title>Complete genome sequence of Streptomyces lunaelactis MM109T, a Ferroverdin A producer isolated from cave moonmilk deposits.</title>
        <authorList>
            <person name="Naome A."/>
            <person name="Martinet L."/>
            <person name="Maciejewska M."/>
            <person name="Anderssen S."/>
            <person name="Adam D."/>
            <person name="Tenconi E."/>
            <person name="Deflandre B."/>
            <person name="Arguelles-Arias A."/>
            <person name="Calusinska M."/>
            <person name="Copieters W."/>
            <person name="Karim L."/>
            <person name="Hanikenne M."/>
            <person name="Baurain D."/>
            <person name="van Wezel G."/>
            <person name="Smargiasso N."/>
            <person name="de Pauw E."/>
            <person name="Delfosse P."/>
            <person name="Rigali S."/>
        </authorList>
    </citation>
    <scope>NUCLEOTIDE SEQUENCE [LARGE SCALE GENOMIC DNA]</scope>
    <source>
        <strain evidence="2 3">MM109</strain>
    </source>
</reference>